<keyword evidence="4" id="KW-1185">Reference proteome</keyword>
<dbReference type="Pfam" id="PF24082">
    <property type="entry name" value="SPEF2_C"/>
    <property type="match status" value="1"/>
</dbReference>
<evidence type="ECO:0000313" key="4">
    <source>
        <dbReference type="Proteomes" id="UP000019118"/>
    </source>
</evidence>
<dbReference type="Proteomes" id="UP000019118">
    <property type="component" value="Unassembled WGS sequence"/>
</dbReference>
<dbReference type="EnsemblMetazoa" id="XM_019915028.1">
    <property type="protein sequence ID" value="XP_019770587.1"/>
    <property type="gene ID" value="LOC109544717"/>
</dbReference>
<feature type="region of interest" description="Disordered" evidence="1">
    <location>
        <begin position="199"/>
        <end position="221"/>
    </location>
</feature>
<proteinExistence type="predicted"/>
<dbReference type="AlphaFoldDB" id="A0AAR5QBI5"/>
<name>A0AAR5QBI5_DENPD</name>
<reference evidence="4" key="1">
    <citation type="journal article" date="2013" name="Genome Biol.">
        <title>Draft genome of the mountain pine beetle, Dendroctonus ponderosae Hopkins, a major forest pest.</title>
        <authorList>
            <person name="Keeling C.I."/>
            <person name="Yuen M.M."/>
            <person name="Liao N.Y."/>
            <person name="Docking T.R."/>
            <person name="Chan S.K."/>
            <person name="Taylor G.A."/>
            <person name="Palmquist D.L."/>
            <person name="Jackman S.D."/>
            <person name="Nguyen A."/>
            <person name="Li M."/>
            <person name="Henderson H."/>
            <person name="Janes J.K."/>
            <person name="Zhao Y."/>
            <person name="Pandoh P."/>
            <person name="Moore R."/>
            <person name="Sperling F.A."/>
            <person name="Huber D.P."/>
            <person name="Birol I."/>
            <person name="Jones S.J."/>
            <person name="Bohlmann J."/>
        </authorList>
    </citation>
    <scope>NUCLEOTIDE SEQUENCE</scope>
</reference>
<dbReference type="InterPro" id="IPR056199">
    <property type="entry name" value="SPEF2_C"/>
</dbReference>
<feature type="compositionally biased region" description="Basic and acidic residues" evidence="1">
    <location>
        <begin position="212"/>
        <end position="221"/>
    </location>
</feature>
<protein>
    <recommendedName>
        <fullName evidence="2">SPEF2 C-terminal domain-containing protein</fullName>
    </recommendedName>
</protein>
<evidence type="ECO:0000313" key="3">
    <source>
        <dbReference type="EnsemblMetazoa" id="XP_019770587.1"/>
    </source>
</evidence>
<sequence>MPFVQHVKDIMSRIINRPDYRSLYLSKFQKAFNSFEMSYRMDDEFKTEMYCRIEDFKENLVEMSDIKMMESENLRCRIINANWTPCQLTELINIYINMIQIEMDRFIDSVRLINDYFLGLIAEMPTEEENYEEEPIPKYHGINCEAVNSMLRDMSSIVDLSQFDELLSSVVQKVHSCTKKMNGFVANIKEKIKASQIIKPKSKTKSGSPKSEASKKTLKPSDLESKELKGSYNKIVEEFDTAVRGETLRVLLRVDLLKYDALQSIEEFLCCIQSCFHQVIQQINSKYTNDITNINIVCNVFRAAVEEEDLVQTELQLDGNEFLINPEIKVTDQAPIIEQSTLELIEDEVFTIEQLSQIADIFLDLSPGGYLPKSTFTLILQDIIWASAVCADLSSPPKLWRKINSQSLNNVISELFDDLEYVYWRDFIIYNIQVPFPTEQELLLTRAALKECDPDGTELVQDYQFFAAKLWFEHLELGAGRKIGNIKKLIFKLYYIQNYGVNYTAFLLDFCKADNSVEGFAKALELSMGKRVCWNTETGNKFKELQLEKILRFDNDVKMRDEERAIYFKAVHEEVSKLIDQVVNICDGVIIEDLELPQVDTSLSPDKSLEKSLETDMDRPSKENVVPIINPQVDDNSEKTVDSSSQLEISKSLKDLPNNVYSESNDFAEFIFFLSLDPILELITAAIPWHSRVENIGDLTFWEHAAHIFESLKNPDFRNSVFAHEFLNTTEFLKLLSQTKKFRAIDPVTVVKDTLSKINNASQHSNIENC</sequence>
<accession>A0AAR5QBI5</accession>
<dbReference type="InterPro" id="IPR052634">
    <property type="entry name" value="Sperm_flagellar-bone_growth"/>
</dbReference>
<evidence type="ECO:0000259" key="2">
    <source>
        <dbReference type="Pfam" id="PF24082"/>
    </source>
</evidence>
<organism evidence="3 4">
    <name type="scientific">Dendroctonus ponderosae</name>
    <name type="common">Mountain pine beetle</name>
    <dbReference type="NCBI Taxonomy" id="77166"/>
    <lineage>
        <taxon>Eukaryota</taxon>
        <taxon>Metazoa</taxon>
        <taxon>Ecdysozoa</taxon>
        <taxon>Arthropoda</taxon>
        <taxon>Hexapoda</taxon>
        <taxon>Insecta</taxon>
        <taxon>Pterygota</taxon>
        <taxon>Neoptera</taxon>
        <taxon>Endopterygota</taxon>
        <taxon>Coleoptera</taxon>
        <taxon>Polyphaga</taxon>
        <taxon>Cucujiformia</taxon>
        <taxon>Curculionidae</taxon>
        <taxon>Scolytinae</taxon>
        <taxon>Dendroctonus</taxon>
    </lineage>
</organism>
<dbReference type="PANTHER" id="PTHR14919">
    <property type="entry name" value="KPL2-RELATED"/>
    <property type="match status" value="1"/>
</dbReference>
<dbReference type="PANTHER" id="PTHR14919:SF0">
    <property type="entry name" value="SPERM FLAGELLAR PROTEIN 2"/>
    <property type="match status" value="1"/>
</dbReference>
<reference evidence="3" key="2">
    <citation type="submission" date="2024-08" db="UniProtKB">
        <authorList>
            <consortium name="EnsemblMetazoa"/>
        </authorList>
    </citation>
    <scope>IDENTIFICATION</scope>
</reference>
<feature type="domain" description="SPEF2 C-terminal" evidence="2">
    <location>
        <begin position="350"/>
        <end position="534"/>
    </location>
</feature>
<dbReference type="KEGG" id="dpa:109544717"/>
<evidence type="ECO:0000256" key="1">
    <source>
        <dbReference type="SAM" id="MobiDB-lite"/>
    </source>
</evidence>
<dbReference type="GeneID" id="109544717"/>